<dbReference type="AlphaFoldDB" id="A0A9W8GB11"/>
<accession>A0A9W8GB11</accession>
<dbReference type="EMBL" id="JANBTW010000017">
    <property type="protein sequence ID" value="KAJ2678856.1"/>
    <property type="molecule type" value="Genomic_DNA"/>
</dbReference>
<sequence>MKFIQIATYSAIVIGASALPSRHATNAPIAVAPVAFANLQAASLTPLAIVANNDAASARADRDAARDARREERRKEWEEWAHQQGANGASNGTNFVSQILDGVSGIVDSALGPVYSLFGKKN</sequence>
<evidence type="ECO:0000313" key="2">
    <source>
        <dbReference type="Proteomes" id="UP001151518"/>
    </source>
</evidence>
<name>A0A9W8GB11_9FUNG</name>
<gene>
    <name evidence="1" type="ORF">GGI25_002049</name>
</gene>
<protein>
    <submittedName>
        <fullName evidence="1">Uncharacterized protein</fullName>
    </submittedName>
</protein>
<evidence type="ECO:0000313" key="1">
    <source>
        <dbReference type="EMBL" id="KAJ2678856.1"/>
    </source>
</evidence>
<reference evidence="1" key="1">
    <citation type="submission" date="2022-07" db="EMBL/GenBank/DDBJ databases">
        <title>Phylogenomic reconstructions and comparative analyses of Kickxellomycotina fungi.</title>
        <authorList>
            <person name="Reynolds N.K."/>
            <person name="Stajich J.E."/>
            <person name="Barry K."/>
            <person name="Grigoriev I.V."/>
            <person name="Crous P."/>
            <person name="Smith M.E."/>
        </authorList>
    </citation>
    <scope>NUCLEOTIDE SEQUENCE</scope>
    <source>
        <strain evidence="1">NRRL 3115</strain>
    </source>
</reference>
<dbReference type="Proteomes" id="UP001151518">
    <property type="component" value="Unassembled WGS sequence"/>
</dbReference>
<dbReference type="OrthoDB" id="5592128at2759"/>
<proteinExistence type="predicted"/>
<comment type="caution">
    <text evidence="1">The sequence shown here is derived from an EMBL/GenBank/DDBJ whole genome shotgun (WGS) entry which is preliminary data.</text>
</comment>
<organism evidence="1 2">
    <name type="scientific">Coemansia spiralis</name>
    <dbReference type="NCBI Taxonomy" id="417178"/>
    <lineage>
        <taxon>Eukaryota</taxon>
        <taxon>Fungi</taxon>
        <taxon>Fungi incertae sedis</taxon>
        <taxon>Zoopagomycota</taxon>
        <taxon>Kickxellomycotina</taxon>
        <taxon>Kickxellomycetes</taxon>
        <taxon>Kickxellales</taxon>
        <taxon>Kickxellaceae</taxon>
        <taxon>Coemansia</taxon>
    </lineage>
</organism>